<dbReference type="AlphaFoldDB" id="A0A834JX05"/>
<feature type="domain" description="C2" evidence="2">
    <location>
        <begin position="136"/>
        <end position="273"/>
    </location>
</feature>
<dbReference type="GO" id="GO:0001786">
    <property type="term" value="F:phosphatidylserine binding"/>
    <property type="evidence" value="ECO:0007669"/>
    <property type="project" value="TreeGrafter"/>
</dbReference>
<dbReference type="GO" id="GO:0048488">
    <property type="term" value="P:synaptic vesicle endocytosis"/>
    <property type="evidence" value="ECO:0007669"/>
    <property type="project" value="TreeGrafter"/>
</dbReference>
<reference evidence="3" key="1">
    <citation type="journal article" date="2020" name="G3 (Bethesda)">
        <title>High-Quality Assemblies for Three Invasive Social Wasps from the &lt;i&gt;Vespula&lt;/i&gt; Genus.</title>
        <authorList>
            <person name="Harrop T.W.R."/>
            <person name="Guhlin J."/>
            <person name="McLaughlin G.M."/>
            <person name="Permina E."/>
            <person name="Stockwell P."/>
            <person name="Gilligan J."/>
            <person name="Le Lec M.F."/>
            <person name="Gruber M.A.M."/>
            <person name="Quinn O."/>
            <person name="Lovegrove M."/>
            <person name="Duncan E.J."/>
            <person name="Remnant E.J."/>
            <person name="Van Eeckhoven J."/>
            <person name="Graham B."/>
            <person name="Knapp R.A."/>
            <person name="Langford K.W."/>
            <person name="Kronenberg Z."/>
            <person name="Press M.O."/>
            <person name="Eacker S.M."/>
            <person name="Wilson-Rankin E.E."/>
            <person name="Purcell J."/>
            <person name="Lester P.J."/>
            <person name="Dearden P.K."/>
        </authorList>
    </citation>
    <scope>NUCLEOTIDE SEQUENCE</scope>
    <source>
        <strain evidence="3">Marl-1</strain>
    </source>
</reference>
<dbReference type="Gene3D" id="2.60.40.150">
    <property type="entry name" value="C2 domain"/>
    <property type="match status" value="2"/>
</dbReference>
<dbReference type="GO" id="GO:0048791">
    <property type="term" value="P:calcium ion-regulated exocytosis of neurotransmitter"/>
    <property type="evidence" value="ECO:0007669"/>
    <property type="project" value="TreeGrafter"/>
</dbReference>
<dbReference type="EMBL" id="JACSEA010000007">
    <property type="protein sequence ID" value="KAF7396233.1"/>
    <property type="molecule type" value="Genomic_DNA"/>
</dbReference>
<evidence type="ECO:0000259" key="2">
    <source>
        <dbReference type="PROSITE" id="PS50004"/>
    </source>
</evidence>
<proteinExistence type="predicted"/>
<dbReference type="Pfam" id="PF00168">
    <property type="entry name" value="C2"/>
    <property type="match status" value="2"/>
</dbReference>
<dbReference type="GO" id="GO:0098793">
    <property type="term" value="C:presynapse"/>
    <property type="evidence" value="ECO:0007669"/>
    <property type="project" value="GOC"/>
</dbReference>
<keyword evidence="4" id="KW-1185">Reference proteome</keyword>
<dbReference type="InterPro" id="IPR035892">
    <property type="entry name" value="C2_domain_sf"/>
</dbReference>
<feature type="domain" description="C2" evidence="2">
    <location>
        <begin position="281"/>
        <end position="410"/>
    </location>
</feature>
<dbReference type="SMART" id="SM00239">
    <property type="entry name" value="C2"/>
    <property type="match status" value="2"/>
</dbReference>
<feature type="transmembrane region" description="Helical" evidence="1">
    <location>
        <begin position="12"/>
        <end position="39"/>
    </location>
</feature>
<evidence type="ECO:0000256" key="1">
    <source>
        <dbReference type="SAM" id="Phobius"/>
    </source>
</evidence>
<organism evidence="3 4">
    <name type="scientific">Vespula vulgaris</name>
    <name type="common">Yellow jacket</name>
    <name type="synonym">Wasp</name>
    <dbReference type="NCBI Taxonomy" id="7454"/>
    <lineage>
        <taxon>Eukaryota</taxon>
        <taxon>Metazoa</taxon>
        <taxon>Ecdysozoa</taxon>
        <taxon>Arthropoda</taxon>
        <taxon>Hexapoda</taxon>
        <taxon>Insecta</taxon>
        <taxon>Pterygota</taxon>
        <taxon>Neoptera</taxon>
        <taxon>Endopterygota</taxon>
        <taxon>Hymenoptera</taxon>
        <taxon>Apocrita</taxon>
        <taxon>Aculeata</taxon>
        <taxon>Vespoidea</taxon>
        <taxon>Vespidae</taxon>
        <taxon>Vespinae</taxon>
        <taxon>Vespula</taxon>
    </lineage>
</organism>
<dbReference type="PANTHER" id="PTHR10024">
    <property type="entry name" value="SYNAPTOTAGMIN"/>
    <property type="match status" value="1"/>
</dbReference>
<dbReference type="PANTHER" id="PTHR10024:SF227">
    <property type="entry name" value="SYNAPTOTAGMIN 1"/>
    <property type="match status" value="1"/>
</dbReference>
<name>A0A834JX05_VESVU</name>
<evidence type="ECO:0000313" key="3">
    <source>
        <dbReference type="EMBL" id="KAF7396233.1"/>
    </source>
</evidence>
<dbReference type="InterPro" id="IPR000008">
    <property type="entry name" value="C2_dom"/>
</dbReference>
<gene>
    <name evidence="3" type="ORF">HZH66_007095</name>
</gene>
<accession>A0A834JX05</accession>
<dbReference type="SUPFAM" id="SSF49562">
    <property type="entry name" value="C2 domain (Calcium/lipid-binding domain, CaLB)"/>
    <property type="match status" value="2"/>
</dbReference>
<dbReference type="GO" id="GO:0005886">
    <property type="term" value="C:plasma membrane"/>
    <property type="evidence" value="ECO:0007669"/>
    <property type="project" value="TreeGrafter"/>
</dbReference>
<dbReference type="GO" id="GO:0070382">
    <property type="term" value="C:exocytic vesicle"/>
    <property type="evidence" value="ECO:0007669"/>
    <property type="project" value="TreeGrafter"/>
</dbReference>
<dbReference type="GO" id="GO:0030276">
    <property type="term" value="F:clathrin binding"/>
    <property type="evidence" value="ECO:0007669"/>
    <property type="project" value="TreeGrafter"/>
</dbReference>
<keyword evidence="1" id="KW-1133">Transmembrane helix</keyword>
<sequence>MVDTGLFGPWGQIILVVVVATTVLFVLLIVACFLTPGCIGYECARKRKKESTNILPRIKGRSNDNVKLNDVSYRSWRLGSLYENGNNGNGTISENVEFQRNSVNSTCGQFESIETSSTVNLIQTEKRKNDKKEKEFPTELTLSLQYFPPCDETITGKFVVGIEALSSLPPKQYNCTVEPYVALNIVKQSWSHRKQMKLHSFRTRGIRHTANPIYRETFVVANAKPHEVKEWALDIAAYDHDRYANHTELCSLKVAIKDVKIIFKSPEKHMFNYRMKPSYQEFGKILLGVSYLPTAQRLTINIMELRNVKVLKFVSSLNEFYPYVRVLMLNGKTGKKLKKRKTRTLHACAQPEFNETLTFDVTYDQLDTVQFLIVLCSRVSLKNIEPTNCSEHQSDSEDSVNSFKKTEDIFIGKVALGKGVRGSMERLHWFLILQSPRKLVNIWHTLK</sequence>
<protein>
    <recommendedName>
        <fullName evidence="2">C2 domain-containing protein</fullName>
    </recommendedName>
</protein>
<evidence type="ECO:0000313" key="4">
    <source>
        <dbReference type="Proteomes" id="UP000614350"/>
    </source>
</evidence>
<keyword evidence="1" id="KW-0472">Membrane</keyword>
<dbReference type="GO" id="GO:0000149">
    <property type="term" value="F:SNARE binding"/>
    <property type="evidence" value="ECO:0007669"/>
    <property type="project" value="TreeGrafter"/>
</dbReference>
<dbReference type="GO" id="GO:0005509">
    <property type="term" value="F:calcium ion binding"/>
    <property type="evidence" value="ECO:0007669"/>
    <property type="project" value="TreeGrafter"/>
</dbReference>
<dbReference type="Proteomes" id="UP000614350">
    <property type="component" value="Unassembled WGS sequence"/>
</dbReference>
<keyword evidence="1" id="KW-0812">Transmembrane</keyword>
<comment type="caution">
    <text evidence="3">The sequence shown here is derived from an EMBL/GenBank/DDBJ whole genome shotgun (WGS) entry which is preliminary data.</text>
</comment>
<dbReference type="GO" id="GO:0005544">
    <property type="term" value="F:calcium-dependent phospholipid binding"/>
    <property type="evidence" value="ECO:0007669"/>
    <property type="project" value="TreeGrafter"/>
</dbReference>
<dbReference type="PROSITE" id="PS50004">
    <property type="entry name" value="C2"/>
    <property type="match status" value="2"/>
</dbReference>